<keyword evidence="3" id="KW-1185">Reference proteome</keyword>
<feature type="domain" description="YaiO beta-barrel" evidence="1">
    <location>
        <begin position="40"/>
        <end position="210"/>
    </location>
</feature>
<sequence length="266" mass="29802">MGRAQLVTGQGGIPRKWQQVALMGLTLLVAPYLVADEGRTELEVSQRYEHLDNGFAGWQAQRLDAQRRTVSGITWYGAVLRERRYGNWDEGVEAGVAIPVGENWVIQPEAGKTFDDSFLPKGYVDLRVQRLLPEGWIGSASLRRTEYDNSQVDRLALGGERYWGNWRGAYTLNISDVEGAGSPIGHMLALDRYYNDTSFVGIRANTGREEEGLPDGRVFTASVSGFGLRGRHWLDADWALSWDLGWVSQGDIYNRYGAQIGIRRAF</sequence>
<evidence type="ECO:0000259" key="1">
    <source>
        <dbReference type="Pfam" id="PF19413"/>
    </source>
</evidence>
<dbReference type="EMBL" id="FOGS01000001">
    <property type="protein sequence ID" value="SER43431.1"/>
    <property type="molecule type" value="Genomic_DNA"/>
</dbReference>
<dbReference type="NCBIfam" id="TIGR04390">
    <property type="entry name" value="OMP_YaiO_dom"/>
    <property type="match status" value="1"/>
</dbReference>
<protein>
    <submittedName>
        <fullName evidence="2">Outer membrane protein, YaiO family</fullName>
    </submittedName>
</protein>
<organism evidence="2 3">
    <name type="scientific">Vreelandella subterranea</name>
    <dbReference type="NCBI Taxonomy" id="416874"/>
    <lineage>
        <taxon>Bacteria</taxon>
        <taxon>Pseudomonadati</taxon>
        <taxon>Pseudomonadota</taxon>
        <taxon>Gammaproteobacteria</taxon>
        <taxon>Oceanospirillales</taxon>
        <taxon>Halomonadaceae</taxon>
        <taxon>Vreelandella</taxon>
    </lineage>
</organism>
<proteinExistence type="predicted"/>
<gene>
    <name evidence="2" type="ORF">SAMN04487958_101104</name>
</gene>
<reference evidence="3" key="1">
    <citation type="submission" date="2016-10" db="EMBL/GenBank/DDBJ databases">
        <authorList>
            <person name="Varghese N."/>
            <person name="Submissions S."/>
        </authorList>
    </citation>
    <scope>NUCLEOTIDE SEQUENCE [LARGE SCALE GENOMIC DNA]</scope>
    <source>
        <strain evidence="3">CGMCC 1.6495</strain>
    </source>
</reference>
<dbReference type="STRING" id="416874.SAMN04487958_101104"/>
<dbReference type="Pfam" id="PF19413">
    <property type="entry name" value="YaiO"/>
    <property type="match status" value="1"/>
</dbReference>
<name>A0A1H9P5R1_9GAMM</name>
<accession>A0A1H9P5R1</accession>
<dbReference type="Proteomes" id="UP000198505">
    <property type="component" value="Unassembled WGS sequence"/>
</dbReference>
<dbReference type="AlphaFoldDB" id="A0A1H9P5R1"/>
<dbReference type="InterPro" id="IPR030887">
    <property type="entry name" value="Beta-barrel_YaiO"/>
</dbReference>
<evidence type="ECO:0000313" key="3">
    <source>
        <dbReference type="Proteomes" id="UP000198505"/>
    </source>
</evidence>
<dbReference type="RefSeq" id="WP_092824292.1">
    <property type="nucleotide sequence ID" value="NZ_FOGS01000001.1"/>
</dbReference>
<evidence type="ECO:0000313" key="2">
    <source>
        <dbReference type="EMBL" id="SER43431.1"/>
    </source>
</evidence>